<dbReference type="CDD" id="cd07377">
    <property type="entry name" value="WHTH_GntR"/>
    <property type="match status" value="1"/>
</dbReference>
<organism evidence="5 6">
    <name type="scientific">Arcobacter acticola</name>
    <dbReference type="NCBI Taxonomy" id="1849015"/>
    <lineage>
        <taxon>Bacteria</taxon>
        <taxon>Pseudomonadati</taxon>
        <taxon>Campylobacterota</taxon>
        <taxon>Epsilonproteobacteria</taxon>
        <taxon>Campylobacterales</taxon>
        <taxon>Arcobacteraceae</taxon>
        <taxon>Arcobacter</taxon>
    </lineage>
</organism>
<dbReference type="SMART" id="SM00345">
    <property type="entry name" value="HTH_GNTR"/>
    <property type="match status" value="1"/>
</dbReference>
<evidence type="ECO:0000313" key="6">
    <source>
        <dbReference type="Proteomes" id="UP000503483"/>
    </source>
</evidence>
<dbReference type="InterPro" id="IPR028978">
    <property type="entry name" value="Chorismate_lyase_/UTRA_dom_sf"/>
</dbReference>
<dbReference type="InterPro" id="IPR011663">
    <property type="entry name" value="UTRA"/>
</dbReference>
<dbReference type="RefSeq" id="WP_172126606.1">
    <property type="nucleotide sequence ID" value="NZ_CP042652.1"/>
</dbReference>
<dbReference type="SMART" id="SM00866">
    <property type="entry name" value="UTRA"/>
    <property type="match status" value="1"/>
</dbReference>
<dbReference type="Pfam" id="PF00392">
    <property type="entry name" value="GntR"/>
    <property type="match status" value="1"/>
</dbReference>
<evidence type="ECO:0000256" key="2">
    <source>
        <dbReference type="ARBA" id="ARBA00023125"/>
    </source>
</evidence>
<keyword evidence="1" id="KW-0805">Transcription regulation</keyword>
<dbReference type="GO" id="GO:0003677">
    <property type="term" value="F:DNA binding"/>
    <property type="evidence" value="ECO:0007669"/>
    <property type="project" value="UniProtKB-KW"/>
</dbReference>
<dbReference type="EMBL" id="CP042652">
    <property type="protein sequence ID" value="QKE29051.1"/>
    <property type="molecule type" value="Genomic_DNA"/>
</dbReference>
<accession>A0A6M8EPQ6</accession>
<feature type="domain" description="HTH gntR-type" evidence="4">
    <location>
        <begin position="7"/>
        <end position="74"/>
    </location>
</feature>
<reference evidence="5 6" key="1">
    <citation type="submission" date="2019-08" db="EMBL/GenBank/DDBJ databases">
        <title>Complete genome sequence of Arcobacter acticola.</title>
        <authorList>
            <person name="Miller W."/>
        </authorList>
    </citation>
    <scope>NUCLEOTIDE SEQUENCE [LARGE SCALE GENOMIC DNA]</scope>
    <source>
        <strain evidence="5 6">KCTC 52212</strain>
    </source>
</reference>
<dbReference type="PROSITE" id="PS50949">
    <property type="entry name" value="HTH_GNTR"/>
    <property type="match status" value="1"/>
</dbReference>
<evidence type="ECO:0000256" key="3">
    <source>
        <dbReference type="ARBA" id="ARBA00023163"/>
    </source>
</evidence>
<dbReference type="SUPFAM" id="SSF64288">
    <property type="entry name" value="Chorismate lyase-like"/>
    <property type="match status" value="1"/>
</dbReference>
<dbReference type="PANTHER" id="PTHR44846:SF1">
    <property type="entry name" value="MANNOSYL-D-GLYCERATE TRANSPORT_METABOLISM SYSTEM REPRESSOR MNGR-RELATED"/>
    <property type="match status" value="1"/>
</dbReference>
<dbReference type="Pfam" id="PF07702">
    <property type="entry name" value="UTRA"/>
    <property type="match status" value="1"/>
</dbReference>
<dbReference type="Gene3D" id="3.40.1410.10">
    <property type="entry name" value="Chorismate lyase-like"/>
    <property type="match status" value="1"/>
</dbReference>
<keyword evidence="6" id="KW-1185">Reference proteome</keyword>
<dbReference type="InterPro" id="IPR036390">
    <property type="entry name" value="WH_DNA-bd_sf"/>
</dbReference>
<dbReference type="PRINTS" id="PR00035">
    <property type="entry name" value="HTHGNTR"/>
</dbReference>
<dbReference type="GO" id="GO:0003700">
    <property type="term" value="F:DNA-binding transcription factor activity"/>
    <property type="evidence" value="ECO:0007669"/>
    <property type="project" value="InterPro"/>
</dbReference>
<dbReference type="Gene3D" id="1.10.10.10">
    <property type="entry name" value="Winged helix-like DNA-binding domain superfamily/Winged helix DNA-binding domain"/>
    <property type="match status" value="1"/>
</dbReference>
<proteinExistence type="predicted"/>
<dbReference type="InterPro" id="IPR000524">
    <property type="entry name" value="Tscrpt_reg_HTH_GntR"/>
</dbReference>
<sequence>MFTKKGSPLYLQLKDILLKDIKENYKAGEIIPAEPKLEEIYKVSRITIRKAIEELERENIVEKKQGRGTFVLEQKILYDANAIGSLTQRLSKQNHKLETKSIKFEIIEGEHFVKDLLLCKKLLCIKRLRLLNGIPFALMRNYMDYEKVPNIEKNFNIESLYTYLKDEYEIEFYNAQETVEAIAPTKKEAKDLNIKDSTPLLSLHRLSFDKENKPVEYSEVRIKADMYKHKIYLHNDNISNNPS</sequence>
<dbReference type="SUPFAM" id="SSF46785">
    <property type="entry name" value="Winged helix' DNA-binding domain"/>
    <property type="match status" value="1"/>
</dbReference>
<dbReference type="KEGG" id="paco:AACT_1903"/>
<keyword evidence="2" id="KW-0238">DNA-binding</keyword>
<protein>
    <submittedName>
        <fullName evidence="5">Transcriptional regulator, GntR family</fullName>
    </submittedName>
</protein>
<evidence type="ECO:0000313" key="5">
    <source>
        <dbReference type="EMBL" id="QKE29051.1"/>
    </source>
</evidence>
<dbReference type="AlphaFoldDB" id="A0A6M8EPQ6"/>
<dbReference type="Proteomes" id="UP000503483">
    <property type="component" value="Chromosome"/>
</dbReference>
<dbReference type="InterPro" id="IPR036388">
    <property type="entry name" value="WH-like_DNA-bd_sf"/>
</dbReference>
<name>A0A6M8EPQ6_9BACT</name>
<dbReference type="InterPro" id="IPR050679">
    <property type="entry name" value="Bact_HTH_transcr_reg"/>
</dbReference>
<dbReference type="PANTHER" id="PTHR44846">
    <property type="entry name" value="MANNOSYL-D-GLYCERATE TRANSPORT/METABOLISM SYSTEM REPRESSOR MNGR-RELATED"/>
    <property type="match status" value="1"/>
</dbReference>
<keyword evidence="3" id="KW-0804">Transcription</keyword>
<dbReference type="GO" id="GO:0045892">
    <property type="term" value="P:negative regulation of DNA-templated transcription"/>
    <property type="evidence" value="ECO:0007669"/>
    <property type="project" value="TreeGrafter"/>
</dbReference>
<evidence type="ECO:0000256" key="1">
    <source>
        <dbReference type="ARBA" id="ARBA00023015"/>
    </source>
</evidence>
<evidence type="ECO:0000259" key="4">
    <source>
        <dbReference type="PROSITE" id="PS50949"/>
    </source>
</evidence>
<gene>
    <name evidence="5" type="ORF">AACT_1903</name>
</gene>